<feature type="transmembrane region" description="Helical" evidence="6">
    <location>
        <begin position="52"/>
        <end position="72"/>
    </location>
</feature>
<feature type="transmembrane region" description="Helical" evidence="6">
    <location>
        <begin position="436"/>
        <end position="461"/>
    </location>
</feature>
<dbReference type="AlphaFoldDB" id="A0AAD0EXA5"/>
<sequence length="510" mass="56297">MKDKQLLINLISSLINFAINIGIGFILTSYIVSHVGAEAYGFIGLANNMINYASFLTIALNSVAGRFITVAYHQGHRKEADKYFSSTLAANFILSAILSAVAIPLIWKLEVLVNISPALVKDVKLLFGFIFLNFIITTMTTVLNVATFVKNQLYLSSLANIAYSLMRVITLFLLYSLLPARVFYVGVATCLGTVALSWLNYRYTKLLTPELRFRTKEVSVEATRHMLSSGIWNSIIKLQQILSDGLSLLIANLMVSANSMGLLSIAQVIPNALSGIINTVSSLFYPEQTRFFAQKNKDAMISQIRAGMRVSGLFTNIIVVVLVTSGYRLIQLWQPNQDDKTIYILMVLTLSGFFLSGVATTLQNIPLITNHLRAYSLYWLLCGVVSSLGSIALAAWTSLGVYAIAAVPQATGFLMNLLFVPIYASKQLGIKWTAFYPVYLQYIVASIIACCCCSGLQIILGKHEMGWASYLAACFLYAFITAGIDLFVLLGKQERSRMADIIKHYTAKLL</sequence>
<dbReference type="GeneID" id="93051242"/>
<evidence type="ECO:0000256" key="5">
    <source>
        <dbReference type="ARBA" id="ARBA00023136"/>
    </source>
</evidence>
<name>A0AAD0EXA5_9BIFI</name>
<gene>
    <name evidence="7" type="ORF">BA20089_07590</name>
</gene>
<accession>A0AAD0EXA5</accession>
<feature type="transmembrane region" description="Helical" evidence="6">
    <location>
        <begin position="342"/>
        <end position="365"/>
    </location>
</feature>
<dbReference type="GO" id="GO:0005886">
    <property type="term" value="C:plasma membrane"/>
    <property type="evidence" value="ECO:0007669"/>
    <property type="project" value="UniProtKB-SubCell"/>
</dbReference>
<feature type="transmembrane region" description="Helical" evidence="6">
    <location>
        <begin position="127"/>
        <end position="146"/>
    </location>
</feature>
<feature type="transmembrane region" description="Helical" evidence="6">
    <location>
        <begin position="402"/>
        <end position="424"/>
    </location>
</feature>
<keyword evidence="5 6" id="KW-0472">Membrane</keyword>
<organism evidence="7 8">
    <name type="scientific">Bifidobacterium asteroides DSM 20089</name>
    <dbReference type="NCBI Taxonomy" id="1437594"/>
    <lineage>
        <taxon>Bacteria</taxon>
        <taxon>Bacillati</taxon>
        <taxon>Actinomycetota</taxon>
        <taxon>Actinomycetes</taxon>
        <taxon>Bifidobacteriales</taxon>
        <taxon>Bifidobacteriaceae</taxon>
        <taxon>Bifidobacterium</taxon>
    </lineage>
</organism>
<feature type="transmembrane region" description="Helical" evidence="6">
    <location>
        <begin position="84"/>
        <end position="107"/>
    </location>
</feature>
<reference evidence="7 8" key="1">
    <citation type="submission" date="2016-10" db="EMBL/GenBank/DDBJ databases">
        <title>The whole genome sequencing and assembly of B. asteroides DSM 20089 strain.</title>
        <authorList>
            <person name="Lee Y.-J."/>
            <person name="Park M.-K."/>
            <person name="Yi H."/>
            <person name="Bahn Y.-S."/>
            <person name="Kim J.F."/>
            <person name="Lee D.-W."/>
        </authorList>
    </citation>
    <scope>NUCLEOTIDE SEQUENCE [LARGE SCALE GENOMIC DNA]</scope>
    <source>
        <strain evidence="7 8">DSM 20089</strain>
    </source>
</reference>
<dbReference type="InterPro" id="IPR050833">
    <property type="entry name" value="Poly_Biosynth_Transport"/>
</dbReference>
<feature type="transmembrane region" description="Helical" evidence="6">
    <location>
        <begin position="306"/>
        <end position="330"/>
    </location>
</feature>
<evidence type="ECO:0000256" key="3">
    <source>
        <dbReference type="ARBA" id="ARBA00022692"/>
    </source>
</evidence>
<feature type="transmembrane region" description="Helical" evidence="6">
    <location>
        <begin position="7"/>
        <end position="32"/>
    </location>
</feature>
<evidence type="ECO:0000256" key="6">
    <source>
        <dbReference type="SAM" id="Phobius"/>
    </source>
</evidence>
<evidence type="ECO:0000256" key="4">
    <source>
        <dbReference type="ARBA" id="ARBA00022989"/>
    </source>
</evidence>
<keyword evidence="4 6" id="KW-1133">Transmembrane helix</keyword>
<evidence type="ECO:0008006" key="9">
    <source>
        <dbReference type="Google" id="ProtNLM"/>
    </source>
</evidence>
<dbReference type="EMBL" id="CP017696">
    <property type="protein sequence ID" value="ATO41991.1"/>
    <property type="molecule type" value="Genomic_DNA"/>
</dbReference>
<dbReference type="PANTHER" id="PTHR30250:SF26">
    <property type="entry name" value="PSMA PROTEIN"/>
    <property type="match status" value="1"/>
</dbReference>
<evidence type="ECO:0000256" key="2">
    <source>
        <dbReference type="ARBA" id="ARBA00022475"/>
    </source>
</evidence>
<keyword evidence="2" id="KW-1003">Cell membrane</keyword>
<evidence type="ECO:0000313" key="8">
    <source>
        <dbReference type="Proteomes" id="UP000224056"/>
    </source>
</evidence>
<evidence type="ECO:0000256" key="1">
    <source>
        <dbReference type="ARBA" id="ARBA00004651"/>
    </source>
</evidence>
<feature type="transmembrane region" description="Helical" evidence="6">
    <location>
        <begin position="153"/>
        <end position="176"/>
    </location>
</feature>
<dbReference type="CDD" id="cd12082">
    <property type="entry name" value="MATE_like"/>
    <property type="match status" value="1"/>
</dbReference>
<feature type="transmembrane region" description="Helical" evidence="6">
    <location>
        <begin position="377"/>
        <end position="396"/>
    </location>
</feature>
<dbReference type="PANTHER" id="PTHR30250">
    <property type="entry name" value="PST FAMILY PREDICTED COLANIC ACID TRANSPORTER"/>
    <property type="match status" value="1"/>
</dbReference>
<proteinExistence type="predicted"/>
<comment type="subcellular location">
    <subcellularLocation>
        <location evidence="1">Cell membrane</location>
        <topology evidence="1">Multi-pass membrane protein</topology>
    </subcellularLocation>
</comment>
<evidence type="ECO:0000313" key="7">
    <source>
        <dbReference type="EMBL" id="ATO41991.1"/>
    </source>
</evidence>
<feature type="transmembrane region" description="Helical" evidence="6">
    <location>
        <begin position="182"/>
        <end position="201"/>
    </location>
</feature>
<dbReference type="RefSeq" id="WP_015022660.1">
    <property type="nucleotide sequence ID" value="NZ_CP017696.1"/>
</dbReference>
<dbReference type="Proteomes" id="UP000224056">
    <property type="component" value="Chromosome"/>
</dbReference>
<protein>
    <recommendedName>
        <fullName evidence="9">Polysaccharide biosynthesis protein</fullName>
    </recommendedName>
</protein>
<feature type="transmembrane region" description="Helical" evidence="6">
    <location>
        <begin position="467"/>
        <end position="490"/>
    </location>
</feature>
<keyword evidence="3 6" id="KW-0812">Transmembrane</keyword>